<sequence length="30" mass="3346">FCVGLTEDIPTNDYLPALAEFVRSAGRPHR</sequence>
<organism evidence="1">
    <name type="scientific">marine sediment metagenome</name>
    <dbReference type="NCBI Taxonomy" id="412755"/>
    <lineage>
        <taxon>unclassified sequences</taxon>
        <taxon>metagenomes</taxon>
        <taxon>ecological metagenomes</taxon>
    </lineage>
</organism>
<protein>
    <submittedName>
        <fullName evidence="1">Uncharacterized protein</fullName>
    </submittedName>
</protein>
<accession>A0A0F8ZHS8</accession>
<proteinExistence type="predicted"/>
<evidence type="ECO:0000313" key="1">
    <source>
        <dbReference type="EMBL" id="KKK93343.1"/>
    </source>
</evidence>
<dbReference type="AlphaFoldDB" id="A0A0F8ZHS8"/>
<dbReference type="EMBL" id="LAZR01047814">
    <property type="protein sequence ID" value="KKK93343.1"/>
    <property type="molecule type" value="Genomic_DNA"/>
</dbReference>
<reference evidence="1" key="1">
    <citation type="journal article" date="2015" name="Nature">
        <title>Complex archaea that bridge the gap between prokaryotes and eukaryotes.</title>
        <authorList>
            <person name="Spang A."/>
            <person name="Saw J.H."/>
            <person name="Jorgensen S.L."/>
            <person name="Zaremba-Niedzwiedzka K."/>
            <person name="Martijn J."/>
            <person name="Lind A.E."/>
            <person name="van Eijk R."/>
            <person name="Schleper C."/>
            <person name="Guy L."/>
            <person name="Ettema T.J."/>
        </authorList>
    </citation>
    <scope>NUCLEOTIDE SEQUENCE</scope>
</reference>
<gene>
    <name evidence="1" type="ORF">LCGC14_2693840</name>
</gene>
<name>A0A0F8ZHS8_9ZZZZ</name>
<comment type="caution">
    <text evidence="1">The sequence shown here is derived from an EMBL/GenBank/DDBJ whole genome shotgun (WGS) entry which is preliminary data.</text>
</comment>
<feature type="non-terminal residue" evidence="1">
    <location>
        <position position="1"/>
    </location>
</feature>